<dbReference type="Pfam" id="PF03123">
    <property type="entry name" value="CAT_RBD"/>
    <property type="match status" value="1"/>
</dbReference>
<feature type="domain" description="PRD" evidence="2">
    <location>
        <begin position="175"/>
        <end position="280"/>
    </location>
</feature>
<dbReference type="InterPro" id="IPR011608">
    <property type="entry name" value="PRD"/>
</dbReference>
<organism evidence="3 4">
    <name type="scientific">Breznakia pachnodae</name>
    <dbReference type="NCBI Taxonomy" id="265178"/>
    <lineage>
        <taxon>Bacteria</taxon>
        <taxon>Bacillati</taxon>
        <taxon>Bacillota</taxon>
        <taxon>Erysipelotrichia</taxon>
        <taxon>Erysipelotrichales</taxon>
        <taxon>Erysipelotrichaceae</taxon>
        <taxon>Breznakia</taxon>
    </lineage>
</organism>
<evidence type="ECO:0000313" key="3">
    <source>
        <dbReference type="EMBL" id="MDQ0360939.1"/>
    </source>
</evidence>
<reference evidence="3 4" key="1">
    <citation type="submission" date="2023-07" db="EMBL/GenBank/DDBJ databases">
        <title>Genomic Encyclopedia of Type Strains, Phase IV (KMG-IV): sequencing the most valuable type-strain genomes for metagenomic binning, comparative biology and taxonomic classification.</title>
        <authorList>
            <person name="Goeker M."/>
        </authorList>
    </citation>
    <scope>NUCLEOTIDE SEQUENCE [LARGE SCALE GENOMIC DNA]</scope>
    <source>
        <strain evidence="3 4">DSM 16784</strain>
    </source>
</reference>
<gene>
    <name evidence="3" type="ORF">J2S15_001684</name>
</gene>
<accession>A0ABU0E233</accession>
<evidence type="ECO:0000256" key="1">
    <source>
        <dbReference type="ARBA" id="ARBA00022737"/>
    </source>
</evidence>
<dbReference type="SUPFAM" id="SSF63520">
    <property type="entry name" value="PTS-regulatory domain, PRD"/>
    <property type="match status" value="2"/>
</dbReference>
<dbReference type="SMART" id="SM01061">
    <property type="entry name" value="CAT_RBD"/>
    <property type="match status" value="1"/>
</dbReference>
<dbReference type="Gene3D" id="2.30.24.10">
    <property type="entry name" value="CAT RNA-binding domain"/>
    <property type="match status" value="1"/>
</dbReference>
<dbReference type="InterPro" id="IPR036634">
    <property type="entry name" value="PRD_sf"/>
</dbReference>
<dbReference type="InterPro" id="IPR036650">
    <property type="entry name" value="CAT_RNA-bd_dom_sf"/>
</dbReference>
<feature type="domain" description="PRD" evidence="2">
    <location>
        <begin position="69"/>
        <end position="174"/>
    </location>
</feature>
<keyword evidence="4" id="KW-1185">Reference proteome</keyword>
<keyword evidence="1" id="KW-0677">Repeat</keyword>
<dbReference type="PANTHER" id="PTHR30185:SF15">
    <property type="entry name" value="CRYPTIC BETA-GLUCOSIDE BGL OPERON ANTITERMINATOR"/>
    <property type="match status" value="1"/>
</dbReference>
<comment type="caution">
    <text evidence="3">The sequence shown here is derived from an EMBL/GenBank/DDBJ whole genome shotgun (WGS) entry which is preliminary data.</text>
</comment>
<dbReference type="InterPro" id="IPR050661">
    <property type="entry name" value="BglG_antiterminators"/>
</dbReference>
<dbReference type="InterPro" id="IPR004341">
    <property type="entry name" value="CAT_RNA-bd_dom"/>
</dbReference>
<sequence>MMQYHVKRVLNNNIVQCHEKGKDNECILLGKGIGFQKKQGDIIDNEKIEKIYHIQDQKSLSKYEQLVKQSEEEVVAVVEDVIEKVGQRFGNQYSEYLHVTLLDHLNFSIYRYKNEVEVHNIFLDELSIMYEQEYAFSKEMLAYINETLSISLPESEVGFITMHVHSALKNTKTSKTAFYSQIIGASMKFIEEQLDINLDPKSLERARLVTHLKFALERAKNNVSLSNPITESLKDTYPETCELARKLSIMVKEEYGVELPEGEIGYLALHIQNIILSSKG</sequence>
<dbReference type="Pfam" id="PF00874">
    <property type="entry name" value="PRD"/>
    <property type="match status" value="2"/>
</dbReference>
<dbReference type="Proteomes" id="UP001230220">
    <property type="component" value="Unassembled WGS sequence"/>
</dbReference>
<dbReference type="Gene3D" id="1.10.1790.10">
    <property type="entry name" value="PRD domain"/>
    <property type="match status" value="2"/>
</dbReference>
<dbReference type="EMBL" id="JAUSUR010000002">
    <property type="protein sequence ID" value="MDQ0360939.1"/>
    <property type="molecule type" value="Genomic_DNA"/>
</dbReference>
<evidence type="ECO:0000313" key="4">
    <source>
        <dbReference type="Proteomes" id="UP001230220"/>
    </source>
</evidence>
<dbReference type="SUPFAM" id="SSF50151">
    <property type="entry name" value="SacY-like RNA-binding domain"/>
    <property type="match status" value="1"/>
</dbReference>
<proteinExistence type="predicted"/>
<dbReference type="PROSITE" id="PS51372">
    <property type="entry name" value="PRD_2"/>
    <property type="match status" value="2"/>
</dbReference>
<dbReference type="PANTHER" id="PTHR30185">
    <property type="entry name" value="CRYPTIC BETA-GLUCOSIDE BGL OPERON ANTITERMINATOR"/>
    <property type="match status" value="1"/>
</dbReference>
<name>A0ABU0E233_9FIRM</name>
<dbReference type="RefSeq" id="WP_307407222.1">
    <property type="nucleotide sequence ID" value="NZ_JAUSUR010000002.1"/>
</dbReference>
<protein>
    <submittedName>
        <fullName evidence="3">Transcriptional antiterminator</fullName>
    </submittedName>
</protein>
<evidence type="ECO:0000259" key="2">
    <source>
        <dbReference type="PROSITE" id="PS51372"/>
    </source>
</evidence>